<sequence>MMRARSRRRRTRLAVTVVVLLSVGAAVQPAGASPRQDPGATDTTVTPAVTEPPAATTTVATATDPAATAPQPTDIGAAATTPTTAAATATGDGAAAVTVASSSDQPALLQQAVDKANREVAGLADQLTAAEEADVQAREAAAKRDQDLEAERVQEEDLAKKARSQADEARVEGDKLAKSLKNADEVRVGASEGWMTTVGKLRTFSVAAYVANSAPPGLPTLEEADSLAASRRREFLRSSGRAHVTRTREAEAEVAEAETTVADLAKARSAKVDEEQRQLEIESGHLGKAEAVTDERSSAEQAELTRRQSAAEQRLQVRKDLERANTIAKQFTGLSLDQTTAINGEPLLTGEDLSRWFTADGRKANTTVSIQELTNLYVEEGRSEGIRADIAFAQSILETGSFGYPSYGQVKGTDNNFAGIGACDSCTNGFGFPDARTGVRAQMQLLKIYANPGLTAAQFANPKVRWDPEKLGVRGCCPTWKDLAGVWASNTDYFSQIQTVWNEIVTWVVKDYVLS</sequence>
<organism evidence="4 5">
    <name type="scientific">Candidatus Neomicrothrix parvicella RN1</name>
    <dbReference type="NCBI Taxonomy" id="1229780"/>
    <lineage>
        <taxon>Bacteria</taxon>
        <taxon>Bacillati</taxon>
        <taxon>Actinomycetota</taxon>
        <taxon>Acidimicrobiia</taxon>
        <taxon>Acidimicrobiales</taxon>
        <taxon>Microthrixaceae</taxon>
        <taxon>Candidatus Neomicrothrix</taxon>
    </lineage>
</organism>
<feature type="domain" description="Mannosyl-glycoprotein endo-beta-N-acetylglucosamidase-like" evidence="3">
    <location>
        <begin position="376"/>
        <end position="460"/>
    </location>
</feature>
<dbReference type="HOGENOM" id="CLU_528625_0_0_11"/>
<accession>R4YWH8</accession>
<evidence type="ECO:0000256" key="2">
    <source>
        <dbReference type="SAM" id="SignalP"/>
    </source>
</evidence>
<dbReference type="STRING" id="1229780.BN381_130122"/>
<dbReference type="InterPro" id="IPR002901">
    <property type="entry name" value="MGlyc_endo_b_GlcNAc-like_dom"/>
</dbReference>
<gene>
    <name evidence="4" type="ORF">BN381_130122</name>
</gene>
<feature type="region of interest" description="Disordered" evidence="1">
    <location>
        <begin position="28"/>
        <end position="52"/>
    </location>
</feature>
<feature type="chain" id="PRO_5004374477" description="Mannosyl-glycoprotein endo-beta-N-acetylglucosamidase-like domain-containing protein" evidence="2">
    <location>
        <begin position="33"/>
        <end position="515"/>
    </location>
</feature>
<feature type="region of interest" description="Disordered" evidence="1">
    <location>
        <begin position="138"/>
        <end position="173"/>
    </location>
</feature>
<name>R4YWH8_9ACTN</name>
<keyword evidence="5" id="KW-1185">Reference proteome</keyword>
<feature type="compositionally biased region" description="Low complexity" evidence="1">
    <location>
        <begin position="40"/>
        <end position="52"/>
    </location>
</feature>
<dbReference type="eggNOG" id="COG0860">
    <property type="taxonomic scope" value="Bacteria"/>
</dbReference>
<reference evidence="4 5" key="1">
    <citation type="journal article" date="2013" name="ISME J.">
        <title>Metabolic model for the filamentous 'Candidatus Microthrix parvicella' based on genomic and metagenomic analyses.</title>
        <authorList>
            <person name="Jon McIlroy S."/>
            <person name="Kristiansen R."/>
            <person name="Albertsen M."/>
            <person name="Michael Karst S."/>
            <person name="Rossetti S."/>
            <person name="Lund Nielsen J."/>
            <person name="Tandoi V."/>
            <person name="James Seviour R."/>
            <person name="Nielsen P.H."/>
        </authorList>
    </citation>
    <scope>NUCLEOTIDE SEQUENCE [LARGE SCALE GENOMIC DNA]</scope>
    <source>
        <strain evidence="4 5">RN1</strain>
    </source>
</reference>
<comment type="caution">
    <text evidence="4">The sequence shown here is derived from an EMBL/GenBank/DDBJ whole genome shotgun (WGS) entry which is preliminary data.</text>
</comment>
<dbReference type="EMBL" id="CANL01000005">
    <property type="protein sequence ID" value="CCM62564.1"/>
    <property type="molecule type" value="Genomic_DNA"/>
</dbReference>
<evidence type="ECO:0000313" key="5">
    <source>
        <dbReference type="Proteomes" id="UP000018291"/>
    </source>
</evidence>
<dbReference type="GO" id="GO:0004040">
    <property type="term" value="F:amidase activity"/>
    <property type="evidence" value="ECO:0007669"/>
    <property type="project" value="InterPro"/>
</dbReference>
<feature type="compositionally biased region" description="Basic and acidic residues" evidence="1">
    <location>
        <begin position="283"/>
        <end position="306"/>
    </location>
</feature>
<feature type="signal peptide" evidence="2">
    <location>
        <begin position="1"/>
        <end position="32"/>
    </location>
</feature>
<dbReference type="Pfam" id="PF01832">
    <property type="entry name" value="Glucosaminidase"/>
    <property type="match status" value="1"/>
</dbReference>
<evidence type="ECO:0000313" key="4">
    <source>
        <dbReference type="EMBL" id="CCM62564.1"/>
    </source>
</evidence>
<proteinExistence type="predicted"/>
<dbReference type="Proteomes" id="UP000018291">
    <property type="component" value="Unassembled WGS sequence"/>
</dbReference>
<feature type="region of interest" description="Disordered" evidence="1">
    <location>
        <begin position="283"/>
        <end position="310"/>
    </location>
</feature>
<evidence type="ECO:0000259" key="3">
    <source>
        <dbReference type="Pfam" id="PF01832"/>
    </source>
</evidence>
<evidence type="ECO:0000256" key="1">
    <source>
        <dbReference type="SAM" id="MobiDB-lite"/>
    </source>
</evidence>
<dbReference type="AlphaFoldDB" id="R4YWH8"/>
<keyword evidence="2" id="KW-0732">Signal</keyword>
<protein>
    <recommendedName>
        <fullName evidence="3">Mannosyl-glycoprotein endo-beta-N-acetylglucosamidase-like domain-containing protein</fullName>
    </recommendedName>
</protein>